<keyword evidence="1" id="KW-0812">Transmembrane</keyword>
<comment type="caution">
    <text evidence="3">The sequence shown here is derived from an EMBL/GenBank/DDBJ whole genome shotgun (WGS) entry which is preliminary data.</text>
</comment>
<name>A0AAV5IXB2_9ROSI</name>
<dbReference type="InterPro" id="IPR004864">
    <property type="entry name" value="LEA_2"/>
</dbReference>
<keyword evidence="1" id="KW-0472">Membrane</keyword>
<dbReference type="SUPFAM" id="SSF117070">
    <property type="entry name" value="LEA14-like"/>
    <property type="match status" value="1"/>
</dbReference>
<dbReference type="Gene3D" id="2.60.40.1820">
    <property type="match status" value="1"/>
</dbReference>
<dbReference type="Pfam" id="PF03168">
    <property type="entry name" value="LEA_2"/>
    <property type="match status" value="1"/>
</dbReference>
<dbReference type="InterPro" id="IPR055301">
    <property type="entry name" value="Lea14-like_2"/>
</dbReference>
<reference evidence="3 4" key="1">
    <citation type="journal article" date="2021" name="Commun. Biol.">
        <title>The genome of Shorea leprosula (Dipterocarpaceae) highlights the ecological relevance of drought in aseasonal tropical rainforests.</title>
        <authorList>
            <person name="Ng K.K.S."/>
            <person name="Kobayashi M.J."/>
            <person name="Fawcett J.A."/>
            <person name="Hatakeyama M."/>
            <person name="Paape T."/>
            <person name="Ng C.H."/>
            <person name="Ang C.C."/>
            <person name="Tnah L.H."/>
            <person name="Lee C.T."/>
            <person name="Nishiyama T."/>
            <person name="Sese J."/>
            <person name="O'Brien M.J."/>
            <person name="Copetti D."/>
            <person name="Mohd Noor M.I."/>
            <person name="Ong R.C."/>
            <person name="Putra M."/>
            <person name="Sireger I.Z."/>
            <person name="Indrioko S."/>
            <person name="Kosugi Y."/>
            <person name="Izuno A."/>
            <person name="Isagi Y."/>
            <person name="Lee S.L."/>
            <person name="Shimizu K.K."/>
        </authorList>
    </citation>
    <scope>NUCLEOTIDE SEQUENCE [LARGE SCALE GENOMIC DNA]</scope>
    <source>
        <strain evidence="3">214</strain>
    </source>
</reference>
<keyword evidence="1" id="KW-1133">Transmembrane helix</keyword>
<evidence type="ECO:0000256" key="1">
    <source>
        <dbReference type="SAM" id="Phobius"/>
    </source>
</evidence>
<dbReference type="Proteomes" id="UP001054252">
    <property type="component" value="Unassembled WGS sequence"/>
</dbReference>
<sequence length="213" mass="22932">MEVGSSSSSSKGGKVFPSGVVGVPRRPIYRNPCFSAIAILLAVVIPIVILGCTVFKVKKPKTTIDSIILDDLSVSLYSDSVGVSLNATIDVSLSIKNPNRIGIKYKNATALLNYRGTQVGQVTIPAGEISAHNTVGVNVTLTIFADRFLSESKQLYSDVKAGSLPLNTYIRISAKVKLLFFKIKVIATASCDFTIDISKKRAADQKCKYKTKL</sequence>
<feature type="transmembrane region" description="Helical" evidence="1">
    <location>
        <begin position="34"/>
        <end position="55"/>
    </location>
</feature>
<dbReference type="AlphaFoldDB" id="A0AAV5IXB2"/>
<accession>A0AAV5IXB2</accession>
<keyword evidence="4" id="KW-1185">Reference proteome</keyword>
<dbReference type="EMBL" id="BPVZ01000019">
    <property type="protein sequence ID" value="GKV02893.1"/>
    <property type="molecule type" value="Genomic_DNA"/>
</dbReference>
<protein>
    <recommendedName>
        <fullName evidence="2">Late embryogenesis abundant protein LEA-2 subgroup domain-containing protein</fullName>
    </recommendedName>
</protein>
<gene>
    <name evidence="3" type="ORF">SLEP1_g15272</name>
</gene>
<dbReference type="PANTHER" id="PTHR31852">
    <property type="entry name" value="LATE EMBRYOGENESIS ABUNDANT (LEA) HYDROXYPROLINE-RICH GLYCOPROTEIN FAMILY"/>
    <property type="match status" value="1"/>
</dbReference>
<proteinExistence type="predicted"/>
<evidence type="ECO:0000313" key="3">
    <source>
        <dbReference type="EMBL" id="GKV02893.1"/>
    </source>
</evidence>
<evidence type="ECO:0000313" key="4">
    <source>
        <dbReference type="Proteomes" id="UP001054252"/>
    </source>
</evidence>
<organism evidence="3 4">
    <name type="scientific">Rubroshorea leprosula</name>
    <dbReference type="NCBI Taxonomy" id="152421"/>
    <lineage>
        <taxon>Eukaryota</taxon>
        <taxon>Viridiplantae</taxon>
        <taxon>Streptophyta</taxon>
        <taxon>Embryophyta</taxon>
        <taxon>Tracheophyta</taxon>
        <taxon>Spermatophyta</taxon>
        <taxon>Magnoliopsida</taxon>
        <taxon>eudicotyledons</taxon>
        <taxon>Gunneridae</taxon>
        <taxon>Pentapetalae</taxon>
        <taxon>rosids</taxon>
        <taxon>malvids</taxon>
        <taxon>Malvales</taxon>
        <taxon>Dipterocarpaceae</taxon>
        <taxon>Rubroshorea</taxon>
    </lineage>
</organism>
<evidence type="ECO:0000259" key="2">
    <source>
        <dbReference type="Pfam" id="PF03168"/>
    </source>
</evidence>
<feature type="domain" description="Late embryogenesis abundant protein LEA-2 subgroup" evidence="2">
    <location>
        <begin position="93"/>
        <end position="184"/>
    </location>
</feature>